<name>A0AAE0Y5K6_9GAST</name>
<sequence length="90" mass="10030">MMAVEFAIFCPGGNITDIQCIDSDSLDDWVSLSEASCTIEDGLQCVNLPFLDMPSCRDYKIRYMCNCSGELSSLENNRKDTEKIAQSCET</sequence>
<dbReference type="InterPro" id="IPR025155">
    <property type="entry name" value="WxxW_domain"/>
</dbReference>
<dbReference type="EMBL" id="JAWDGP010006885">
    <property type="protein sequence ID" value="KAK3733737.1"/>
    <property type="molecule type" value="Genomic_DNA"/>
</dbReference>
<keyword evidence="7" id="KW-1185">Reference proteome</keyword>
<proteinExistence type="predicted"/>
<keyword evidence="2" id="KW-0964">Secreted</keyword>
<dbReference type="Proteomes" id="UP001283361">
    <property type="component" value="Unassembled WGS sequence"/>
</dbReference>
<reference evidence="6" key="1">
    <citation type="journal article" date="2023" name="G3 (Bethesda)">
        <title>A reference genome for the long-term kleptoplast-retaining sea slug Elysia crispata morphotype clarki.</title>
        <authorList>
            <person name="Eastman K.E."/>
            <person name="Pendleton A.L."/>
            <person name="Shaikh M.A."/>
            <person name="Suttiyut T."/>
            <person name="Ogas R."/>
            <person name="Tomko P."/>
            <person name="Gavelis G."/>
            <person name="Widhalm J.R."/>
            <person name="Wisecaver J.H."/>
        </authorList>
    </citation>
    <scope>NUCLEOTIDE SEQUENCE</scope>
    <source>
        <strain evidence="6">ECLA1</strain>
    </source>
</reference>
<comment type="caution">
    <text evidence="6">The sequence shown here is derived from an EMBL/GenBank/DDBJ whole genome shotgun (WGS) entry which is preliminary data.</text>
</comment>
<gene>
    <name evidence="6" type="ORF">RRG08_026852</name>
</gene>
<protein>
    <recommendedName>
        <fullName evidence="5">WxxW domain-containing protein</fullName>
    </recommendedName>
</protein>
<dbReference type="GO" id="GO:0005576">
    <property type="term" value="C:extracellular region"/>
    <property type="evidence" value="ECO:0007669"/>
    <property type="project" value="UniProtKB-SubCell"/>
</dbReference>
<comment type="subcellular location">
    <subcellularLocation>
        <location evidence="1">Secreted</location>
    </subcellularLocation>
</comment>
<keyword evidence="3" id="KW-0732">Signal</keyword>
<evidence type="ECO:0000256" key="1">
    <source>
        <dbReference type="ARBA" id="ARBA00004613"/>
    </source>
</evidence>
<evidence type="ECO:0000259" key="5">
    <source>
        <dbReference type="Pfam" id="PF13330"/>
    </source>
</evidence>
<organism evidence="6 7">
    <name type="scientific">Elysia crispata</name>
    <name type="common">lettuce slug</name>
    <dbReference type="NCBI Taxonomy" id="231223"/>
    <lineage>
        <taxon>Eukaryota</taxon>
        <taxon>Metazoa</taxon>
        <taxon>Spiralia</taxon>
        <taxon>Lophotrochozoa</taxon>
        <taxon>Mollusca</taxon>
        <taxon>Gastropoda</taxon>
        <taxon>Heterobranchia</taxon>
        <taxon>Euthyneura</taxon>
        <taxon>Panpulmonata</taxon>
        <taxon>Sacoglossa</taxon>
        <taxon>Placobranchoidea</taxon>
        <taxon>Plakobranchidae</taxon>
        <taxon>Elysia</taxon>
    </lineage>
</organism>
<evidence type="ECO:0000256" key="4">
    <source>
        <dbReference type="ARBA" id="ARBA00023180"/>
    </source>
</evidence>
<accession>A0AAE0Y5K6</accession>
<feature type="domain" description="WxxW" evidence="5">
    <location>
        <begin position="9"/>
        <end position="65"/>
    </location>
</feature>
<evidence type="ECO:0000256" key="3">
    <source>
        <dbReference type="ARBA" id="ARBA00022729"/>
    </source>
</evidence>
<keyword evidence="4" id="KW-0325">Glycoprotein</keyword>
<dbReference type="AlphaFoldDB" id="A0AAE0Y5K6"/>
<dbReference type="Pfam" id="PF13330">
    <property type="entry name" value="Mucin2_WxxW"/>
    <property type="match status" value="1"/>
</dbReference>
<evidence type="ECO:0000313" key="7">
    <source>
        <dbReference type="Proteomes" id="UP001283361"/>
    </source>
</evidence>
<evidence type="ECO:0000256" key="2">
    <source>
        <dbReference type="ARBA" id="ARBA00022525"/>
    </source>
</evidence>
<evidence type="ECO:0000313" key="6">
    <source>
        <dbReference type="EMBL" id="KAK3733737.1"/>
    </source>
</evidence>